<feature type="compositionally biased region" description="Polar residues" evidence="3">
    <location>
        <begin position="570"/>
        <end position="580"/>
    </location>
</feature>
<feature type="compositionally biased region" description="Polar residues" evidence="3">
    <location>
        <begin position="588"/>
        <end position="608"/>
    </location>
</feature>
<dbReference type="SUPFAM" id="SSF50729">
    <property type="entry name" value="PH domain-like"/>
    <property type="match status" value="1"/>
</dbReference>
<keyword evidence="1" id="KW-0344">Guanine-nucleotide releasing factor</keyword>
<evidence type="ECO:0000256" key="3">
    <source>
        <dbReference type="SAM" id="MobiDB-lite"/>
    </source>
</evidence>
<organism evidence="5 6">
    <name type="scientific">Glomus cerebriforme</name>
    <dbReference type="NCBI Taxonomy" id="658196"/>
    <lineage>
        <taxon>Eukaryota</taxon>
        <taxon>Fungi</taxon>
        <taxon>Fungi incertae sedis</taxon>
        <taxon>Mucoromycota</taxon>
        <taxon>Glomeromycotina</taxon>
        <taxon>Glomeromycetes</taxon>
        <taxon>Glomerales</taxon>
        <taxon>Glomeraceae</taxon>
        <taxon>Glomus</taxon>
    </lineage>
</organism>
<dbReference type="AlphaFoldDB" id="A0A397T9A3"/>
<dbReference type="Gene3D" id="2.30.29.30">
    <property type="entry name" value="Pleckstrin-homology domain (PH domain)/Phosphotyrosine-binding domain (PTB)"/>
    <property type="match status" value="1"/>
</dbReference>
<keyword evidence="6" id="KW-1185">Reference proteome</keyword>
<dbReference type="InterPro" id="IPR000219">
    <property type="entry name" value="DH_dom"/>
</dbReference>
<evidence type="ECO:0000313" key="6">
    <source>
        <dbReference type="Proteomes" id="UP000265703"/>
    </source>
</evidence>
<dbReference type="PROSITE" id="PS50010">
    <property type="entry name" value="DH_2"/>
    <property type="match status" value="1"/>
</dbReference>
<feature type="coiled-coil region" evidence="2">
    <location>
        <begin position="200"/>
        <end position="230"/>
    </location>
</feature>
<dbReference type="STRING" id="658196.A0A397T9A3"/>
<dbReference type="PANTHER" id="PTHR22826">
    <property type="entry name" value="RHO GUANINE EXCHANGE FACTOR-RELATED"/>
    <property type="match status" value="1"/>
</dbReference>
<dbReference type="InterPro" id="IPR051336">
    <property type="entry name" value="RhoGEF_Guanine_NuclExch_SF"/>
</dbReference>
<proteinExistence type="predicted"/>
<dbReference type="EMBL" id="QKYT01000073">
    <property type="protein sequence ID" value="RIA94808.1"/>
    <property type="molecule type" value="Genomic_DNA"/>
</dbReference>
<reference evidence="5 6" key="1">
    <citation type="submission" date="2018-06" db="EMBL/GenBank/DDBJ databases">
        <title>Comparative genomics reveals the genomic features of Rhizophagus irregularis, R. cerebriforme, R. diaphanum and Gigaspora rosea, and their symbiotic lifestyle signature.</title>
        <authorList>
            <person name="Morin E."/>
            <person name="San Clemente H."/>
            <person name="Chen E.C.H."/>
            <person name="De La Providencia I."/>
            <person name="Hainaut M."/>
            <person name="Kuo A."/>
            <person name="Kohler A."/>
            <person name="Murat C."/>
            <person name="Tang N."/>
            <person name="Roy S."/>
            <person name="Loubradou J."/>
            <person name="Henrissat B."/>
            <person name="Grigoriev I.V."/>
            <person name="Corradi N."/>
            <person name="Roux C."/>
            <person name="Martin F.M."/>
        </authorList>
    </citation>
    <scope>NUCLEOTIDE SEQUENCE [LARGE SCALE GENOMIC DNA]</scope>
    <source>
        <strain evidence="5 6">DAOM 227022</strain>
    </source>
</reference>
<accession>A0A397T9A3</accession>
<dbReference type="Proteomes" id="UP000265703">
    <property type="component" value="Unassembled WGS sequence"/>
</dbReference>
<feature type="domain" description="DH" evidence="4">
    <location>
        <begin position="41"/>
        <end position="217"/>
    </location>
</feature>
<evidence type="ECO:0000313" key="5">
    <source>
        <dbReference type="EMBL" id="RIA94808.1"/>
    </source>
</evidence>
<dbReference type="GO" id="GO:0005085">
    <property type="term" value="F:guanyl-nucleotide exchange factor activity"/>
    <property type="evidence" value="ECO:0007669"/>
    <property type="project" value="UniProtKB-KW"/>
</dbReference>
<dbReference type="InterPro" id="IPR011993">
    <property type="entry name" value="PH-like_dom_sf"/>
</dbReference>
<feature type="compositionally biased region" description="Low complexity" evidence="3">
    <location>
        <begin position="528"/>
        <end position="542"/>
    </location>
</feature>
<evidence type="ECO:0000256" key="2">
    <source>
        <dbReference type="SAM" id="Coils"/>
    </source>
</evidence>
<dbReference type="SUPFAM" id="SSF48065">
    <property type="entry name" value="DBL homology domain (DH-domain)"/>
    <property type="match status" value="1"/>
</dbReference>
<comment type="caution">
    <text evidence="5">The sequence shown here is derived from an EMBL/GenBank/DDBJ whole genome shotgun (WGS) entry which is preliminary data.</text>
</comment>
<keyword evidence="2" id="KW-0175">Coiled coil</keyword>
<feature type="region of interest" description="Disordered" evidence="3">
    <location>
        <begin position="487"/>
        <end position="614"/>
    </location>
</feature>
<name>A0A397T9A3_9GLOM</name>
<sequence>MSNTSFEVSKSPLFLPKPPFAAISPIMPLQKANQYLPYNPINDLIETEEEYIDDLRCLLQQISKSWNRDNPLPPELKVMLDILGEIHQYNRNFCSRLNQIGTDLVSAKELGNALMTWVKEMEGPYSTYCKNYRRGVDLWPEIDNNLNLQQTLNVISAKRNKPVTLDYLFEAPLKRIRYYKKLYMRILKSSEPGRPDYDILVNANKRIDNLIELEKKAKETNKQRSNIEDIPLSAPQPILHTFVNEDKSTVNDNLVELLEKKATEINKPKENIPEENIPLPAPQSVFHTFISPVNSQEDITKINSNTATMNLTLPEFENQLDTSRVRDLFTKQQKTLKVQLLPPHLPFRREILLHDDFIVILPDGKGSGKHRAHINAHLILFTDLLLVCQQLTPEEKTSNPTKDFWLLYPPLSGRHLVIHDIRDDKEEMLNLVVLQKESMVFVADNRNMKEKWFKEINKVIEFAKIASSTPQINTNVSSDQQLSISTQGISKMSPSTGIPLTPADSGRAISPPWSPGLLSPHGPMKMGLPSSPLSNSSPLLRTRSPDQIRNASPPNSSQTGRFPDQIRIASPTNFSQTGRSPDQIRIASPSSQTRGYQGNVQSTNPTERSNSTDSIDSISSIASFTETIQQTPPCEINCWVEGEWVPITKDRCFVEIRMTNLNRPCWVALLESSRRTLLSAWIHPKISIYRESINSLSVSCEMGQSTRYYKMTMTNQMEADRLFSNFLKMKNYRNNELIVPFVSRSSSLKHNQQQSSREIEQTLTEVMESRVKLFLQSDHGVWTNLGWGNMKLILETPSHRKRIIIQSDKQKSNKLVDSFIAETGVGKVNKANITFKINIGEVNIIYMMQMKDEANATKALEIMKTEQKS</sequence>
<protein>
    <recommendedName>
        <fullName evidence="4">DH domain-containing protein</fullName>
    </recommendedName>
</protein>
<dbReference type="Gene3D" id="1.20.900.10">
    <property type="entry name" value="Dbl homology (DH) domain"/>
    <property type="match status" value="1"/>
</dbReference>
<evidence type="ECO:0000259" key="4">
    <source>
        <dbReference type="PROSITE" id="PS50010"/>
    </source>
</evidence>
<feature type="compositionally biased region" description="Polar residues" evidence="3">
    <location>
        <begin position="487"/>
        <end position="498"/>
    </location>
</feature>
<evidence type="ECO:0000256" key="1">
    <source>
        <dbReference type="ARBA" id="ARBA00022658"/>
    </source>
</evidence>
<dbReference type="Pfam" id="PF00621">
    <property type="entry name" value="RhoGEF"/>
    <property type="match status" value="1"/>
</dbReference>
<gene>
    <name evidence="5" type="ORF">C1645_817512</name>
</gene>
<dbReference type="OrthoDB" id="6244550at2759"/>
<dbReference type="SMART" id="SM00325">
    <property type="entry name" value="RhoGEF"/>
    <property type="match status" value="1"/>
</dbReference>
<dbReference type="InterPro" id="IPR035899">
    <property type="entry name" value="DBL_dom_sf"/>
</dbReference>
<feature type="compositionally biased region" description="Polar residues" evidence="3">
    <location>
        <begin position="547"/>
        <end position="560"/>
    </location>
</feature>
<dbReference type="GO" id="GO:0005737">
    <property type="term" value="C:cytoplasm"/>
    <property type="evidence" value="ECO:0007669"/>
    <property type="project" value="TreeGrafter"/>
</dbReference>